<dbReference type="NCBIfam" id="TIGR00431">
    <property type="entry name" value="TruB"/>
    <property type="match status" value="1"/>
</dbReference>
<name>A0A0R2CCZ9_9LACO</name>
<evidence type="ECO:0000256" key="1">
    <source>
        <dbReference type="ARBA" id="ARBA00000385"/>
    </source>
</evidence>
<dbReference type="GO" id="GO:0003723">
    <property type="term" value="F:RNA binding"/>
    <property type="evidence" value="ECO:0007669"/>
    <property type="project" value="InterPro"/>
</dbReference>
<dbReference type="PATRIC" id="fig|1133569.4.peg.749"/>
<evidence type="ECO:0000256" key="3">
    <source>
        <dbReference type="ARBA" id="ARBA00022694"/>
    </source>
</evidence>
<dbReference type="GO" id="GO:0031119">
    <property type="term" value="P:tRNA pseudouridine synthesis"/>
    <property type="evidence" value="ECO:0007669"/>
    <property type="project" value="UniProtKB-UniRule"/>
</dbReference>
<dbReference type="SUPFAM" id="SSF55120">
    <property type="entry name" value="Pseudouridine synthase"/>
    <property type="match status" value="1"/>
</dbReference>
<proteinExistence type="inferred from homology"/>
<organism evidence="8 9">
    <name type="scientific">Liquorilactobacillus vini DSM 20605</name>
    <dbReference type="NCBI Taxonomy" id="1133569"/>
    <lineage>
        <taxon>Bacteria</taxon>
        <taxon>Bacillati</taxon>
        <taxon>Bacillota</taxon>
        <taxon>Bacilli</taxon>
        <taxon>Lactobacillales</taxon>
        <taxon>Lactobacillaceae</taxon>
        <taxon>Liquorilactobacillus</taxon>
    </lineage>
</organism>
<dbReference type="EMBL" id="AYYX01000002">
    <property type="protein sequence ID" value="KRM89645.1"/>
    <property type="molecule type" value="Genomic_DNA"/>
</dbReference>
<dbReference type="PANTHER" id="PTHR13767">
    <property type="entry name" value="TRNA-PSEUDOURIDINE SYNTHASE"/>
    <property type="match status" value="1"/>
</dbReference>
<dbReference type="EC" id="5.4.99.25" evidence="5"/>
<feature type="domain" description="tRNA pseudouridylate synthase B C-terminal" evidence="7">
    <location>
        <begin position="180"/>
        <end position="223"/>
    </location>
</feature>
<dbReference type="HAMAP" id="MF_01080">
    <property type="entry name" value="TruB_bact"/>
    <property type="match status" value="1"/>
</dbReference>
<dbReference type="RefSeq" id="WP_010581048.1">
    <property type="nucleotide sequence ID" value="NZ_AHYZ01000152.1"/>
</dbReference>
<dbReference type="InterPro" id="IPR020103">
    <property type="entry name" value="PsdUridine_synth_cat_dom_sf"/>
</dbReference>
<dbReference type="eggNOG" id="COG0130">
    <property type="taxonomic scope" value="Bacteria"/>
</dbReference>
<dbReference type="InterPro" id="IPR032819">
    <property type="entry name" value="TruB_C"/>
</dbReference>
<dbReference type="STRING" id="1133569.FD21_GL000690"/>
<dbReference type="FunFam" id="3.30.2350.10:FF:000011">
    <property type="entry name" value="tRNA pseudouridine synthase B"/>
    <property type="match status" value="1"/>
</dbReference>
<evidence type="ECO:0000313" key="9">
    <source>
        <dbReference type="Proteomes" id="UP000051576"/>
    </source>
</evidence>
<accession>A0A0R2CCZ9</accession>
<dbReference type="OrthoDB" id="9802309at2"/>
<evidence type="ECO:0000259" key="6">
    <source>
        <dbReference type="Pfam" id="PF01509"/>
    </source>
</evidence>
<dbReference type="Pfam" id="PF16198">
    <property type="entry name" value="TruB_C_2"/>
    <property type="match status" value="1"/>
</dbReference>
<evidence type="ECO:0000256" key="2">
    <source>
        <dbReference type="ARBA" id="ARBA00005642"/>
    </source>
</evidence>
<dbReference type="GO" id="GO:0160148">
    <property type="term" value="F:tRNA pseudouridine(55) synthase activity"/>
    <property type="evidence" value="ECO:0007669"/>
    <property type="project" value="UniProtKB-EC"/>
</dbReference>
<comment type="similarity">
    <text evidence="2 5">Belongs to the pseudouridine synthase TruB family. Type 1 subfamily.</text>
</comment>
<dbReference type="Gene3D" id="3.30.2350.10">
    <property type="entry name" value="Pseudouridine synthase"/>
    <property type="match status" value="1"/>
</dbReference>
<keyword evidence="3 5" id="KW-0819">tRNA processing</keyword>
<keyword evidence="4 5" id="KW-0413">Isomerase</keyword>
<dbReference type="InterPro" id="IPR014780">
    <property type="entry name" value="tRNA_psdUridine_synth_TruB"/>
</dbReference>
<evidence type="ECO:0000256" key="4">
    <source>
        <dbReference type="ARBA" id="ARBA00023235"/>
    </source>
</evidence>
<dbReference type="Pfam" id="PF01509">
    <property type="entry name" value="TruB_N"/>
    <property type="match status" value="1"/>
</dbReference>
<comment type="catalytic activity">
    <reaction evidence="1 5">
        <text>uridine(55) in tRNA = pseudouridine(55) in tRNA</text>
        <dbReference type="Rhea" id="RHEA:42532"/>
        <dbReference type="Rhea" id="RHEA-COMP:10101"/>
        <dbReference type="Rhea" id="RHEA-COMP:10102"/>
        <dbReference type="ChEBI" id="CHEBI:65314"/>
        <dbReference type="ChEBI" id="CHEBI:65315"/>
        <dbReference type="EC" id="5.4.99.25"/>
    </reaction>
</comment>
<dbReference type="AlphaFoldDB" id="A0A0R2CCZ9"/>
<feature type="active site" description="Nucleophile" evidence="5">
    <location>
        <position position="38"/>
    </location>
</feature>
<gene>
    <name evidence="5" type="primary">truB</name>
    <name evidence="8" type="ORF">FD21_GL000690</name>
</gene>
<reference evidence="8 9" key="1">
    <citation type="journal article" date="2015" name="Genome Announc.">
        <title>Expanding the biotechnology potential of lactobacilli through comparative genomics of 213 strains and associated genera.</title>
        <authorList>
            <person name="Sun Z."/>
            <person name="Harris H.M."/>
            <person name="McCann A."/>
            <person name="Guo C."/>
            <person name="Argimon S."/>
            <person name="Zhang W."/>
            <person name="Yang X."/>
            <person name="Jeffery I.B."/>
            <person name="Cooney J.C."/>
            <person name="Kagawa T.F."/>
            <person name="Liu W."/>
            <person name="Song Y."/>
            <person name="Salvetti E."/>
            <person name="Wrobel A."/>
            <person name="Rasinkangas P."/>
            <person name="Parkhill J."/>
            <person name="Rea M.C."/>
            <person name="O'Sullivan O."/>
            <person name="Ritari J."/>
            <person name="Douillard F.P."/>
            <person name="Paul Ross R."/>
            <person name="Yang R."/>
            <person name="Briner A.E."/>
            <person name="Felis G.E."/>
            <person name="de Vos W.M."/>
            <person name="Barrangou R."/>
            <person name="Klaenhammer T.R."/>
            <person name="Caufield P.W."/>
            <person name="Cui Y."/>
            <person name="Zhang H."/>
            <person name="O'Toole P.W."/>
        </authorList>
    </citation>
    <scope>NUCLEOTIDE SEQUENCE [LARGE SCALE GENOMIC DNA]</scope>
    <source>
        <strain evidence="8 9">DSM 20605</strain>
    </source>
</reference>
<dbReference type="CDD" id="cd02573">
    <property type="entry name" value="PseudoU_synth_EcTruB"/>
    <property type="match status" value="1"/>
</dbReference>
<sequence>MDGIIPLYKEKGMTSSDCVRHCRQILKMKRVGHSGTLDPNVNGVLPVCIGKATKVVNYLMDFGKVYTGEITFGLATVTEDLDGEIIAQERLTKPFSLKQIDQAMKKLTGDLIQIPPLYSAIKVNGRRLYNYARLGIPVERPKRKIKVNYFRQSKPPVFNLQQRQQTCFFEVSCGKGTYIRTLASDLGKSLGVPAVMSKLTRQTSGGFDLSETVSLQHLRTAAATGQIKNLVYDWDVALKNFDHYQLSPAQWNKVKNGGFLDLTATSEKIVLTYQQKSRCIYHLNQQRQLYVPEQMIDLTEGYEE</sequence>
<dbReference type="InterPro" id="IPR002501">
    <property type="entry name" value="PsdUridine_synth_N"/>
</dbReference>
<keyword evidence="9" id="KW-1185">Reference proteome</keyword>
<evidence type="ECO:0000259" key="7">
    <source>
        <dbReference type="Pfam" id="PF16198"/>
    </source>
</evidence>
<protein>
    <recommendedName>
        <fullName evidence="5">tRNA pseudouridine synthase B</fullName>
        <ecNumber evidence="5">5.4.99.25</ecNumber>
    </recommendedName>
    <alternativeName>
        <fullName evidence="5">tRNA pseudouridine(55) synthase</fullName>
        <shortName evidence="5">Psi55 synthase</shortName>
    </alternativeName>
    <alternativeName>
        <fullName evidence="5">tRNA pseudouridylate synthase</fullName>
    </alternativeName>
    <alternativeName>
        <fullName evidence="5">tRNA-uridine isomerase</fullName>
    </alternativeName>
</protein>
<comment type="function">
    <text evidence="5">Responsible for synthesis of pseudouridine from uracil-55 in the psi GC loop of transfer RNAs.</text>
</comment>
<feature type="domain" description="Pseudouridine synthase II N-terminal" evidence="6">
    <location>
        <begin position="23"/>
        <end position="179"/>
    </location>
</feature>
<dbReference type="PANTHER" id="PTHR13767:SF2">
    <property type="entry name" value="PSEUDOURIDYLATE SYNTHASE TRUB1"/>
    <property type="match status" value="1"/>
</dbReference>
<dbReference type="GO" id="GO:1990481">
    <property type="term" value="P:mRNA pseudouridine synthesis"/>
    <property type="evidence" value="ECO:0007669"/>
    <property type="project" value="TreeGrafter"/>
</dbReference>
<evidence type="ECO:0000313" key="8">
    <source>
        <dbReference type="EMBL" id="KRM89645.1"/>
    </source>
</evidence>
<evidence type="ECO:0000256" key="5">
    <source>
        <dbReference type="HAMAP-Rule" id="MF_01080"/>
    </source>
</evidence>
<dbReference type="Proteomes" id="UP000051576">
    <property type="component" value="Unassembled WGS sequence"/>
</dbReference>
<comment type="caution">
    <text evidence="8">The sequence shown here is derived from an EMBL/GenBank/DDBJ whole genome shotgun (WGS) entry which is preliminary data.</text>
</comment>